<dbReference type="Pfam" id="PF01081">
    <property type="entry name" value="Aldolase"/>
    <property type="match status" value="1"/>
</dbReference>
<comment type="subunit">
    <text evidence="3">Homotrimer.</text>
</comment>
<organism evidence="6 7">
    <name type="scientific">Vibrio caribbeanicus ATCC BAA-2122</name>
    <dbReference type="NCBI Taxonomy" id="796620"/>
    <lineage>
        <taxon>Bacteria</taxon>
        <taxon>Pseudomonadati</taxon>
        <taxon>Pseudomonadota</taxon>
        <taxon>Gammaproteobacteria</taxon>
        <taxon>Vibrionales</taxon>
        <taxon>Vibrionaceae</taxon>
        <taxon>Vibrio</taxon>
    </lineage>
</organism>
<comment type="similarity">
    <text evidence="2">Belongs to the KHG/KDPG aldolase family.</text>
</comment>
<protein>
    <submittedName>
        <fullName evidence="6">Keto-hydroxyglutarate-aldolase/keto-deoxy-phosphogluconate aldolase</fullName>
        <ecNumber evidence="6">4.1.3.16</ecNumber>
    </submittedName>
</protein>
<dbReference type="InterPro" id="IPR013785">
    <property type="entry name" value="Aldolase_TIM"/>
</dbReference>
<accession>E3BL51</accession>
<dbReference type="Proteomes" id="UP000002943">
    <property type="component" value="Unassembled WGS sequence"/>
</dbReference>
<name>E3BL51_9VIBR</name>
<gene>
    <name evidence="6" type="ORF">VIBC2010_12539</name>
</gene>
<dbReference type="PANTHER" id="PTHR30246">
    <property type="entry name" value="2-KETO-3-DEOXY-6-PHOSPHOGLUCONATE ALDOLASE"/>
    <property type="match status" value="1"/>
</dbReference>
<dbReference type="SUPFAM" id="SSF51569">
    <property type="entry name" value="Aldolase"/>
    <property type="match status" value="1"/>
</dbReference>
<dbReference type="InterPro" id="IPR000887">
    <property type="entry name" value="Aldlse_KDPG_KHG"/>
</dbReference>
<dbReference type="AlphaFoldDB" id="E3BL51"/>
<evidence type="ECO:0000256" key="3">
    <source>
        <dbReference type="ARBA" id="ARBA00011233"/>
    </source>
</evidence>
<sequence>MSEITSRLKQIKVIPILSVDSLDTVIPVATLLNDNRLPCIEVTFRTSFAADAIAMIREQFPNMCIGAGTVLTTEQVDQAVAAGADFIVAPGFNPFIVDYCLQRNITFIPGVNNPSLIEQAMQRGITMVKYFPAELSGGVEMLKLLDNLYPVNFMPTGGINRDNINEYLDVSSVVACGGTWLLPQDLIARQRWDEISQLIRKTVASIGVES</sequence>
<dbReference type="GO" id="GO:0008700">
    <property type="term" value="F:(R,S)-4-hydroxy-2-oxoglutarate aldolase activity"/>
    <property type="evidence" value="ECO:0007669"/>
    <property type="project" value="UniProtKB-EC"/>
</dbReference>
<keyword evidence="4 6" id="KW-0456">Lyase</keyword>
<dbReference type="CDD" id="cd00452">
    <property type="entry name" value="KDPG_aldolase"/>
    <property type="match status" value="1"/>
</dbReference>
<proteinExistence type="inferred from homology"/>
<evidence type="ECO:0000256" key="4">
    <source>
        <dbReference type="ARBA" id="ARBA00023239"/>
    </source>
</evidence>
<evidence type="ECO:0000256" key="5">
    <source>
        <dbReference type="ARBA" id="ARBA00023277"/>
    </source>
</evidence>
<dbReference type="PANTHER" id="PTHR30246:SF1">
    <property type="entry name" value="2-DEHYDRO-3-DEOXY-6-PHOSPHOGALACTONATE ALDOLASE-RELATED"/>
    <property type="match status" value="1"/>
</dbReference>
<keyword evidence="5" id="KW-0119">Carbohydrate metabolism</keyword>
<reference evidence="6 7" key="1">
    <citation type="journal article" date="2012" name="Int. J. Syst. Evol. Microbiol.">
        <title>Vibrio caribbeanicus sp. nov., isolated from the marine sponge Scleritoderma cyanea.</title>
        <authorList>
            <person name="Hoffmann M."/>
            <person name="Monday S.R."/>
            <person name="Allard M.W."/>
            <person name="Strain E.A."/>
            <person name="Whittaker P."/>
            <person name="Naum M."/>
            <person name="McCarthy P.J."/>
            <person name="Lopez J.V."/>
            <person name="Fischer M."/>
            <person name="Brown E.W."/>
        </authorList>
    </citation>
    <scope>NUCLEOTIDE SEQUENCE [LARGE SCALE GENOMIC DNA]</scope>
    <source>
        <strain evidence="6 7">ATCC BAA-2122</strain>
    </source>
</reference>
<dbReference type="eggNOG" id="COG0800">
    <property type="taxonomic scope" value="Bacteria"/>
</dbReference>
<dbReference type="RefSeq" id="WP_009601782.1">
    <property type="nucleotide sequence ID" value="NZ_AEIU01000075.1"/>
</dbReference>
<evidence type="ECO:0000313" key="6">
    <source>
        <dbReference type="EMBL" id="EFP96395.1"/>
    </source>
</evidence>
<comment type="caution">
    <text evidence="6">The sequence shown here is derived from an EMBL/GenBank/DDBJ whole genome shotgun (WGS) entry which is preliminary data.</text>
</comment>
<dbReference type="STRING" id="796620.VIBC2010_12539"/>
<evidence type="ECO:0000256" key="2">
    <source>
        <dbReference type="ARBA" id="ARBA00006906"/>
    </source>
</evidence>
<comment type="pathway">
    <text evidence="1">Carbohydrate acid metabolism.</text>
</comment>
<dbReference type="NCBIfam" id="TIGR01182">
    <property type="entry name" value="eda"/>
    <property type="match status" value="1"/>
</dbReference>
<evidence type="ECO:0000256" key="1">
    <source>
        <dbReference type="ARBA" id="ARBA00004761"/>
    </source>
</evidence>
<keyword evidence="7" id="KW-1185">Reference proteome</keyword>
<evidence type="ECO:0000313" key="7">
    <source>
        <dbReference type="Proteomes" id="UP000002943"/>
    </source>
</evidence>
<dbReference type="Gene3D" id="3.20.20.70">
    <property type="entry name" value="Aldolase class I"/>
    <property type="match status" value="1"/>
</dbReference>
<dbReference type="EC" id="4.1.3.16" evidence="6"/>
<dbReference type="NCBIfam" id="NF004325">
    <property type="entry name" value="PRK05718.1"/>
    <property type="match status" value="1"/>
</dbReference>
<dbReference type="EMBL" id="AEIU01000075">
    <property type="protein sequence ID" value="EFP96395.1"/>
    <property type="molecule type" value="Genomic_DNA"/>
</dbReference>
<dbReference type="OrthoDB" id="9805177at2"/>